<dbReference type="Proteomes" id="UP000254879">
    <property type="component" value="Unassembled WGS sequence"/>
</dbReference>
<dbReference type="EMBL" id="UGPG01000001">
    <property type="protein sequence ID" value="STY44651.1"/>
    <property type="molecule type" value="Genomic_DNA"/>
</dbReference>
<organism evidence="1 2">
    <name type="scientific">Listeria grayi</name>
    <name type="common">Listeria murrayi</name>
    <dbReference type="NCBI Taxonomy" id="1641"/>
    <lineage>
        <taxon>Bacteria</taxon>
        <taxon>Bacillati</taxon>
        <taxon>Bacillota</taxon>
        <taxon>Bacilli</taxon>
        <taxon>Bacillales</taxon>
        <taxon>Listeriaceae</taxon>
        <taxon>Listeria</taxon>
    </lineage>
</organism>
<accession>A0A378MEC0</accession>
<dbReference type="InterPro" id="IPR023405">
    <property type="entry name" value="Topo_IA_core_domain"/>
</dbReference>
<sequence length="100" mass="11703">MSKRLILAEKPSVGKDIARVLGANQSRNGYIEGNKEIVTWAFGHLVTLADPERYDVKYRNWELNDLPILPDRMKLEPIKQTRKQYELVKNWQTAMIFQKS</sequence>
<protein>
    <submittedName>
        <fullName evidence="1">DNA topoisomerase 3</fullName>
        <ecNumber evidence="1">5.99.1.2</ecNumber>
    </submittedName>
</protein>
<evidence type="ECO:0000313" key="1">
    <source>
        <dbReference type="EMBL" id="STY44651.1"/>
    </source>
</evidence>
<keyword evidence="1" id="KW-0413">Isomerase</keyword>
<dbReference type="Gene3D" id="3.40.50.140">
    <property type="match status" value="1"/>
</dbReference>
<dbReference type="AlphaFoldDB" id="A0A378MEC0"/>
<reference evidence="1 2" key="1">
    <citation type="submission" date="2018-06" db="EMBL/GenBank/DDBJ databases">
        <authorList>
            <consortium name="Pathogen Informatics"/>
            <person name="Doyle S."/>
        </authorList>
    </citation>
    <scope>NUCLEOTIDE SEQUENCE [LARGE SCALE GENOMIC DNA]</scope>
    <source>
        <strain evidence="2">NCTC 10815</strain>
    </source>
</reference>
<name>A0A378MEC0_LISGR</name>
<dbReference type="SUPFAM" id="SSF56712">
    <property type="entry name" value="Prokaryotic type I DNA topoisomerase"/>
    <property type="match status" value="1"/>
</dbReference>
<evidence type="ECO:0000313" key="2">
    <source>
        <dbReference type="Proteomes" id="UP000254879"/>
    </source>
</evidence>
<proteinExistence type="predicted"/>
<gene>
    <name evidence="1" type="primary">topB_3</name>
    <name evidence="1" type="ORF">NCTC10815_02004</name>
</gene>
<dbReference type="GO" id="GO:0016853">
    <property type="term" value="F:isomerase activity"/>
    <property type="evidence" value="ECO:0007669"/>
    <property type="project" value="UniProtKB-KW"/>
</dbReference>
<dbReference type="EC" id="5.99.1.2" evidence="1"/>